<organism evidence="1 2">
    <name type="scientific">Paramecium octaurelia</name>
    <dbReference type="NCBI Taxonomy" id="43137"/>
    <lineage>
        <taxon>Eukaryota</taxon>
        <taxon>Sar</taxon>
        <taxon>Alveolata</taxon>
        <taxon>Ciliophora</taxon>
        <taxon>Intramacronucleata</taxon>
        <taxon>Oligohymenophorea</taxon>
        <taxon>Peniculida</taxon>
        <taxon>Parameciidae</taxon>
        <taxon>Paramecium</taxon>
    </lineage>
</organism>
<keyword evidence="2" id="KW-1185">Reference proteome</keyword>
<dbReference type="AlphaFoldDB" id="A0A8S1UR30"/>
<evidence type="ECO:0000313" key="2">
    <source>
        <dbReference type="Proteomes" id="UP000683925"/>
    </source>
</evidence>
<comment type="caution">
    <text evidence="1">The sequence shown here is derived from an EMBL/GenBank/DDBJ whole genome shotgun (WGS) entry which is preliminary data.</text>
</comment>
<evidence type="ECO:0008006" key="3">
    <source>
        <dbReference type="Google" id="ProtNLM"/>
    </source>
</evidence>
<name>A0A8S1UR30_PAROT</name>
<gene>
    <name evidence="1" type="ORF">POCTA_138.1.T0470275</name>
</gene>
<reference evidence="1" key="1">
    <citation type="submission" date="2021-01" db="EMBL/GenBank/DDBJ databases">
        <authorList>
            <consortium name="Genoscope - CEA"/>
            <person name="William W."/>
        </authorList>
    </citation>
    <scope>NUCLEOTIDE SEQUENCE</scope>
</reference>
<protein>
    <recommendedName>
        <fullName evidence="3">WD40-repeat-containing domain</fullName>
    </recommendedName>
</protein>
<sequence length="495" mass="58300">MIINCSHQKIGYLIEQQMIKEVCDICNDIECIESHKFVLKADLMDFQQKALPLLKELQIVLYDQLPNSIEQLNSKINQTYQDLIKSSQKKQVENLMMILQNEEEKYLFQLINFYIARDQIKQIKEKLQEVVHFEQTIQRCISQFNQNQKITKEVQTINFDDDQDLIQTTNQGQTDSLYIKQVDIPILNQNLVEKSNSFEIPTTFKFKRMYSIAWLNDNLLGIAAGDYNPYIIFDPEMQIIKQQICQEKNGVYDSIAIGNDRIVLAYVHNIKLFQWVNNQYVENKLQFEESQGTPSKLYYCAQTQSIFATNTFFQVISQNYVYQWKLDSGKLIKYRIQGSTFGPMCLINQKRLFCFSLWEMKTKSVRQNLIYFWQYESNVPLKKIDTSQPQYALIVRMNQLFGFGSEITVWNLENYHLIKKITYPDKKLNPWCVCSIDKSLILGCDDGTIQIVNEQFNKWDKIMKMRAKTMKINVQKDKCIIAALDCSFSILQIKK</sequence>
<dbReference type="OMA" id="IECIESH"/>
<dbReference type="OrthoDB" id="285841at2759"/>
<proteinExistence type="predicted"/>
<dbReference type="EMBL" id="CAJJDP010000047">
    <property type="protein sequence ID" value="CAD8166079.1"/>
    <property type="molecule type" value="Genomic_DNA"/>
</dbReference>
<evidence type="ECO:0000313" key="1">
    <source>
        <dbReference type="EMBL" id="CAD8166079.1"/>
    </source>
</evidence>
<accession>A0A8S1UR30</accession>
<dbReference type="Proteomes" id="UP000683925">
    <property type="component" value="Unassembled WGS sequence"/>
</dbReference>